<evidence type="ECO:0008006" key="3">
    <source>
        <dbReference type="Google" id="ProtNLM"/>
    </source>
</evidence>
<comment type="caution">
    <text evidence="1">The sequence shown here is derived from an EMBL/GenBank/DDBJ whole genome shotgun (WGS) entry which is preliminary data.</text>
</comment>
<name>A0A9D1KBL2_9FIRM</name>
<dbReference type="Proteomes" id="UP000886893">
    <property type="component" value="Unassembled WGS sequence"/>
</dbReference>
<sequence length="306" mass="36614">MRDLLKQLYNIEPKALIKCSDKVYQIKCNDNACYSLKYVDHFDDGKVCEKLEALHIDYFTMPIKTLQRTITPTYNDKVIRLTPWIQEEYLEAKDIKLKYYLSRIGEVHQKTTFTSNVSVSFYKETAAYIEEQQQQCLQILDKMMEDIERLDYKSPSQWYYTLNYTKFIKSLDQSKEHLNRFKELTKDKSTIRQVVTHQNFDYNHIFISKDKIISNEKMQICSPVFEIKSLFEHSYFGAIDLSGCLKEYFAKFQFEDYEVEWLLALLYIPYIKFYPGNDFKNLTNIMQSVFMVKSVDELCQELQKKE</sequence>
<proteinExistence type="predicted"/>
<organism evidence="1 2">
    <name type="scientific">Candidatus Caccosoma faecigallinarum</name>
    <dbReference type="NCBI Taxonomy" id="2840720"/>
    <lineage>
        <taxon>Bacteria</taxon>
        <taxon>Bacillati</taxon>
        <taxon>Bacillota</taxon>
        <taxon>Bacillota incertae sedis</taxon>
        <taxon>Candidatus Caccosoma</taxon>
    </lineage>
</organism>
<reference evidence="1" key="2">
    <citation type="journal article" date="2021" name="PeerJ">
        <title>Extensive microbial diversity within the chicken gut microbiome revealed by metagenomics and culture.</title>
        <authorList>
            <person name="Gilroy R."/>
            <person name="Ravi A."/>
            <person name="Getino M."/>
            <person name="Pursley I."/>
            <person name="Horton D.L."/>
            <person name="Alikhan N.F."/>
            <person name="Baker D."/>
            <person name="Gharbi K."/>
            <person name="Hall N."/>
            <person name="Watson M."/>
            <person name="Adriaenssens E.M."/>
            <person name="Foster-Nyarko E."/>
            <person name="Jarju S."/>
            <person name="Secka A."/>
            <person name="Antonio M."/>
            <person name="Oren A."/>
            <person name="Chaudhuri R.R."/>
            <person name="La Ragione R."/>
            <person name="Hildebrand F."/>
            <person name="Pallen M.J."/>
        </authorList>
    </citation>
    <scope>NUCLEOTIDE SEQUENCE</scope>
    <source>
        <strain evidence="1">14508</strain>
    </source>
</reference>
<gene>
    <name evidence="1" type="ORF">IAD04_03780</name>
</gene>
<protein>
    <recommendedName>
        <fullName evidence="3">Aminoglycoside phosphotransferase domain-containing protein</fullName>
    </recommendedName>
</protein>
<accession>A0A9D1KBL2</accession>
<dbReference type="AlphaFoldDB" id="A0A9D1KBL2"/>
<reference evidence="1" key="1">
    <citation type="submission" date="2020-10" db="EMBL/GenBank/DDBJ databases">
        <authorList>
            <person name="Gilroy R."/>
        </authorList>
    </citation>
    <scope>NUCLEOTIDE SEQUENCE</scope>
    <source>
        <strain evidence="1">14508</strain>
    </source>
</reference>
<evidence type="ECO:0000313" key="1">
    <source>
        <dbReference type="EMBL" id="HIT17486.1"/>
    </source>
</evidence>
<evidence type="ECO:0000313" key="2">
    <source>
        <dbReference type="Proteomes" id="UP000886893"/>
    </source>
</evidence>
<dbReference type="EMBL" id="DVKI01000121">
    <property type="protein sequence ID" value="HIT17486.1"/>
    <property type="molecule type" value="Genomic_DNA"/>
</dbReference>